<dbReference type="Gene3D" id="2.40.170.20">
    <property type="entry name" value="TonB-dependent receptor, beta-barrel domain"/>
    <property type="match status" value="1"/>
</dbReference>
<dbReference type="RefSeq" id="WP_160370477.1">
    <property type="nucleotide sequence ID" value="NZ_WSQA01000015.1"/>
</dbReference>
<evidence type="ECO:0000259" key="8">
    <source>
        <dbReference type="Pfam" id="PF07715"/>
    </source>
</evidence>
<dbReference type="InterPro" id="IPR023997">
    <property type="entry name" value="TonB-dep_OMP_SusC/RagA_CS"/>
</dbReference>
<protein>
    <submittedName>
        <fullName evidence="9">SusC/RagA family TonB-linked outer membrane protein</fullName>
    </submittedName>
</protein>
<gene>
    <name evidence="9" type="ORF">GQF63_17180</name>
</gene>
<dbReference type="InterPro" id="IPR012910">
    <property type="entry name" value="Plug_dom"/>
</dbReference>
<evidence type="ECO:0000256" key="1">
    <source>
        <dbReference type="ARBA" id="ARBA00004571"/>
    </source>
</evidence>
<keyword evidence="10" id="KW-1185">Reference proteome</keyword>
<dbReference type="Pfam" id="PF07715">
    <property type="entry name" value="Plug"/>
    <property type="match status" value="1"/>
</dbReference>
<feature type="domain" description="TonB-dependent receptor plug" evidence="8">
    <location>
        <begin position="243"/>
        <end position="348"/>
    </location>
</feature>
<dbReference type="PROSITE" id="PS52016">
    <property type="entry name" value="TONB_DEPENDENT_REC_3"/>
    <property type="match status" value="1"/>
</dbReference>
<evidence type="ECO:0000313" key="9">
    <source>
        <dbReference type="EMBL" id="MVZ63760.1"/>
    </source>
</evidence>
<sequence length="1190" mass="133963">MNYIIHANVRAVKSAHLKRTDGKPPATYLLAMKLTLILTFIFTIQAAAGVLAQKIDISAKNEAFKTVLVELERKSDYSFIIREQFVKTARPVTLDIKGKEIPEILPSLFSNQPFTYEVKGKIIVIVPKNAQRQTGSISIEAEEDQQQRSVSGNVIDTLGNPLANVTVSIKGNNTQQTQTNTAGRFQLTNVPDNAILVFRLLGYAQVEILAVQSPINVTLEHELSQISTVNVVHTGYQEIPITQATGSYVHIDNELLNRRVSTNLIDRLDGVTNGLIFNKNKPLNSNESDFSIRGRSTINANTSPLVVIDNFPYDGDLSTINPNDVESITVLKDAAATAIWGAFAGNGVIVITTKKGQYNQPLKVSLNSNVNISDKEDLYYLSRLSSTEYMEIEQFLFDNNFYRARETLATRPLLSPYIELLIKERDGILTAEEAGRQKQLLSATDTRDELNKHFYRNGVNQQHALSFSGGSQRQQYYLSLGLDDNKDNRIRNGYNRITLNSGNTFQIIPNRLDLSAGIYFQRSRTDNNNKGLLGLVQYPYLKLADEAGHPMVVPVGLRQAYKESLNDQGLLDWNYRPLEELQLADNATHLTDYRISTGIKLHITEGLDATANYQYGTGQSDVMDHYSVDTYFARDMINRFYNPASAIPYPIPQSGILDKTSRAYISHNVRGQLNFNRLFGDRHAIMAIAGSELRDVNRDININRRYGYNKETTRLAVMDFVSLHRQYHNPSQNIRITNSDNYYKIIDRFLSMYANATYTYADRYAISGSVRKDESNLFGVGANKKGVPLWSIGGSWHISKENFYSVDWMPYLRLRLTNGYSGNVANNVAAVTTISTRLIGTIGNLPYSNLLNPPNEMLRWERNRQVNAGLDFALFGSRISGSIDHYRKHSSDLIAESPFAPSSGFSTLTLNTADIDIRGWDIVLNSVNIDKAFKWKSNILLSTVKDKVTEYKLKPNTVGGYATDGFFQPNEGYPLFGLYSFQWAGLDPENGDPRGYLDGEISKDYVAFFSTNDYDNLVYQGSTKPVTFGSLMNTFAYKGVSLSLNVSGKFGYVFRRNTIQYHNVYNANGNFPNGHADFALRWQQSGDEDHTTVPSMIYPLSNTNRDVFYNTMDIMTEDASHIRLEDIQLGYSFDNKLFSKLAIPIRRVHLYMYANNLGMIWRANDKSIDPDYISIVPPARSVAMGIRVDL</sequence>
<evidence type="ECO:0000256" key="5">
    <source>
        <dbReference type="ARBA" id="ARBA00023136"/>
    </source>
</evidence>
<comment type="subcellular location">
    <subcellularLocation>
        <location evidence="1 7">Cell outer membrane</location>
        <topology evidence="1 7">Multi-pass membrane protein</topology>
    </subcellularLocation>
</comment>
<accession>A0A6N8L215</accession>
<keyword evidence="5 7" id="KW-0472">Membrane</keyword>
<evidence type="ECO:0000256" key="3">
    <source>
        <dbReference type="ARBA" id="ARBA00022452"/>
    </source>
</evidence>
<dbReference type="InterPro" id="IPR036942">
    <property type="entry name" value="Beta-barrel_TonB_sf"/>
</dbReference>
<dbReference type="SUPFAM" id="SSF56935">
    <property type="entry name" value="Porins"/>
    <property type="match status" value="1"/>
</dbReference>
<evidence type="ECO:0000256" key="7">
    <source>
        <dbReference type="PROSITE-ProRule" id="PRU01360"/>
    </source>
</evidence>
<evidence type="ECO:0000313" key="10">
    <source>
        <dbReference type="Proteomes" id="UP000435036"/>
    </source>
</evidence>
<dbReference type="NCBIfam" id="TIGR04057">
    <property type="entry name" value="SusC_RagA_signa"/>
    <property type="match status" value="1"/>
</dbReference>
<dbReference type="InterPro" id="IPR008969">
    <property type="entry name" value="CarboxyPept-like_regulatory"/>
</dbReference>
<dbReference type="Pfam" id="PF13715">
    <property type="entry name" value="CarbopepD_reg_2"/>
    <property type="match status" value="1"/>
</dbReference>
<comment type="similarity">
    <text evidence="7">Belongs to the TonB-dependent receptor family.</text>
</comment>
<dbReference type="AlphaFoldDB" id="A0A6N8L215"/>
<dbReference type="NCBIfam" id="TIGR04056">
    <property type="entry name" value="OMP_RagA_SusC"/>
    <property type="match status" value="1"/>
</dbReference>
<dbReference type="Proteomes" id="UP000435036">
    <property type="component" value="Unassembled WGS sequence"/>
</dbReference>
<keyword evidence="3 7" id="KW-1134">Transmembrane beta strand</keyword>
<dbReference type="SUPFAM" id="SSF49464">
    <property type="entry name" value="Carboxypeptidase regulatory domain-like"/>
    <property type="match status" value="1"/>
</dbReference>
<keyword evidence="2 7" id="KW-0813">Transport</keyword>
<dbReference type="OrthoDB" id="9768177at2"/>
<keyword evidence="4 7" id="KW-0812">Transmembrane</keyword>
<dbReference type="Gene3D" id="2.170.130.10">
    <property type="entry name" value="TonB-dependent receptor, plug domain"/>
    <property type="match status" value="1"/>
</dbReference>
<organism evidence="9 10">
    <name type="scientific">Sphingobacterium humi</name>
    <dbReference type="NCBI Taxonomy" id="1796905"/>
    <lineage>
        <taxon>Bacteria</taxon>
        <taxon>Pseudomonadati</taxon>
        <taxon>Bacteroidota</taxon>
        <taxon>Sphingobacteriia</taxon>
        <taxon>Sphingobacteriales</taxon>
        <taxon>Sphingobacteriaceae</taxon>
        <taxon>Sphingobacterium</taxon>
    </lineage>
</organism>
<evidence type="ECO:0000256" key="6">
    <source>
        <dbReference type="ARBA" id="ARBA00023237"/>
    </source>
</evidence>
<dbReference type="InterPro" id="IPR037066">
    <property type="entry name" value="Plug_dom_sf"/>
</dbReference>
<dbReference type="InterPro" id="IPR039426">
    <property type="entry name" value="TonB-dep_rcpt-like"/>
</dbReference>
<proteinExistence type="inferred from homology"/>
<dbReference type="EMBL" id="WSQA01000015">
    <property type="protein sequence ID" value="MVZ63760.1"/>
    <property type="molecule type" value="Genomic_DNA"/>
</dbReference>
<name>A0A6N8L215_9SPHI</name>
<reference evidence="9 10" key="1">
    <citation type="submission" date="2019-12" db="EMBL/GenBank/DDBJ databases">
        <authorList>
            <person name="Dong K."/>
        </authorList>
    </citation>
    <scope>NUCLEOTIDE SEQUENCE [LARGE SCALE GENOMIC DNA]</scope>
    <source>
        <strain evidence="9 10">JCM 31225</strain>
    </source>
</reference>
<dbReference type="InterPro" id="IPR023996">
    <property type="entry name" value="TonB-dep_OMP_SusC/RagA"/>
</dbReference>
<comment type="caution">
    <text evidence="9">The sequence shown here is derived from an EMBL/GenBank/DDBJ whole genome shotgun (WGS) entry which is preliminary data.</text>
</comment>
<dbReference type="Gene3D" id="2.60.40.1120">
    <property type="entry name" value="Carboxypeptidase-like, regulatory domain"/>
    <property type="match status" value="1"/>
</dbReference>
<evidence type="ECO:0000256" key="4">
    <source>
        <dbReference type="ARBA" id="ARBA00022692"/>
    </source>
</evidence>
<dbReference type="GO" id="GO:0009279">
    <property type="term" value="C:cell outer membrane"/>
    <property type="evidence" value="ECO:0007669"/>
    <property type="project" value="UniProtKB-SubCell"/>
</dbReference>
<keyword evidence="6 7" id="KW-0998">Cell outer membrane</keyword>
<evidence type="ECO:0000256" key="2">
    <source>
        <dbReference type="ARBA" id="ARBA00022448"/>
    </source>
</evidence>